<accession>A0ABD4SMW6</accession>
<dbReference type="EMBL" id="JAJBIS010000001">
    <property type="protein sequence ID" value="MCF1348867.1"/>
    <property type="molecule type" value="Genomic_DNA"/>
</dbReference>
<dbReference type="PROSITE" id="PS51257">
    <property type="entry name" value="PROKAR_LIPOPROTEIN"/>
    <property type="match status" value="1"/>
</dbReference>
<sequence length="894" mass="99842">MKKNYKKWMLVAMSSILVGGIFMSALTGCKKEINLNDKIIVENVALVDQDVQAKKAKIKLTFAQPIVLENKAQASLKLTLNKKGTQQTKVVDLVLSDDKLKATTENLVEFATDVYNVTKLSLNNTEANVNSIKSSDLKIDVVSSVALVDQDVQAKKAKIKLTFAQPIVLENKAQASLKLTLNKKGTQQTKVVDLVLSDDKLKATTENLVEFATDVYNVTKLSLNNTEANVNSIKSSDLKIDVVSSVALVDQDVQAKKAKIKLTFAQPIVLENKAQASLKLTLNKKGTQQTKVVDLVLSDDKLKATTENLVEFATDVYNVTKLSLNNTEANVNSIKSSDLKIDVVSSVALVDQDVQAKKAKIKLTFAQPIVLENKAQASLKLTLNKKGTQQTKVVDLVLSDDKLKATTENLVEFATDVYNVTKLSLNNTEANVNSIKSSDLKIDVVSSVALVDQDVQAKKAKIKLTFAQPIVLENKAQASLKLTLNKKGTQQTKVVDLVLSDDKLKATTENLVEFATDVYNVTKLSLNNTEANVNSIKSSDLKIDVVSSVALVDQDVQAKKAKIKLTFAQPIVLENKAQASLKLTLNKKGTQQTKVVDLVLSDDKLKATTENLVEFATDVYNVTKLSLNNTEANVNSIKSSDLKIKSSLEEEINSLIIKKDIIDGIKNPDFITLDDIRYYLNHSFRYLKLSGLKNKLENSINDNYSSGRYISKLDDFIGTIDKNEEEHVLKLKFNHLISYILILIEDKDKDEKLMEKGLDLLKQYCILINSKHINKDKIKSFVIQLKDAIYDYCAKHNIFTKKIIENKIAFKYIDFKNTNNNEPNSFIGEFELEMGYNIKNGFREIKYQEYYDDGSKSIDYNDPIVLKLIFTNLDKSKISLDQYKNNLEEIRNNI</sequence>
<protein>
    <recommendedName>
        <fullName evidence="3">DUF1410 domain-containing protein</fullName>
    </recommendedName>
</protein>
<gene>
    <name evidence="1" type="ORF">LH652_00965</name>
</gene>
<dbReference type="RefSeq" id="WP_234493652.1">
    <property type="nucleotide sequence ID" value="NZ_JAJBIS010000001.1"/>
</dbReference>
<evidence type="ECO:0000313" key="1">
    <source>
        <dbReference type="EMBL" id="MCF1348867.1"/>
    </source>
</evidence>
<comment type="caution">
    <text evidence="1">The sequence shown here is derived from an EMBL/GenBank/DDBJ whole genome shotgun (WGS) entry which is preliminary data.</text>
</comment>
<evidence type="ECO:0008006" key="3">
    <source>
        <dbReference type="Google" id="ProtNLM"/>
    </source>
</evidence>
<proteinExistence type="predicted"/>
<reference evidence="1 2" key="1">
    <citation type="submission" date="2021-10" db="EMBL/GenBank/DDBJ databases">
        <title>Sequencing the mobilome of antimicrobial resistant bacterial isolates spanning a range of GC content: The potential of a sustainable low cost, low infrastructure approach for surveillance with Oxford Nanopore sequencing.</title>
        <authorList>
            <person name="Sands K."/>
        </authorList>
    </citation>
    <scope>NUCLEOTIDE SEQUENCE [LARGE SCALE GENOMIC DNA]</scope>
    <source>
        <strain evidence="1 2">MIN-202</strain>
    </source>
</reference>
<name>A0ABD4SMW6_UREUR</name>
<organism evidence="1 2">
    <name type="scientific">Ureaplasma urealyticum</name>
    <name type="common">Ureaplasma urealyticum biotype 2</name>
    <dbReference type="NCBI Taxonomy" id="2130"/>
    <lineage>
        <taxon>Bacteria</taxon>
        <taxon>Bacillati</taxon>
        <taxon>Mycoplasmatota</taxon>
        <taxon>Mycoplasmoidales</taxon>
        <taxon>Mycoplasmoidaceae</taxon>
        <taxon>Ureaplasma</taxon>
    </lineage>
</organism>
<dbReference type="Proteomes" id="UP001201240">
    <property type="component" value="Unassembled WGS sequence"/>
</dbReference>
<evidence type="ECO:0000313" key="2">
    <source>
        <dbReference type="Proteomes" id="UP001201240"/>
    </source>
</evidence>
<dbReference type="AlphaFoldDB" id="A0ABD4SMW6"/>